<dbReference type="InterPro" id="IPR003557">
    <property type="entry name" value="Cyt_c_biogenesis_CcmC"/>
</dbReference>
<evidence type="ECO:0000256" key="7">
    <source>
        <dbReference type="ARBA" id="ARBA00022989"/>
    </source>
</evidence>
<feature type="transmembrane region" description="Helical" evidence="9">
    <location>
        <begin position="148"/>
        <end position="169"/>
    </location>
</feature>
<evidence type="ECO:0000256" key="1">
    <source>
        <dbReference type="ARBA" id="ARBA00002442"/>
    </source>
</evidence>
<dbReference type="GO" id="GO:0015232">
    <property type="term" value="F:heme transmembrane transporter activity"/>
    <property type="evidence" value="ECO:0007669"/>
    <property type="project" value="InterPro"/>
</dbReference>
<proteinExistence type="inferred from homology"/>
<comment type="caution">
    <text evidence="12">The sequence shown here is derived from an EMBL/GenBank/DDBJ whole genome shotgun (WGS) entry which is preliminary data.</text>
</comment>
<keyword evidence="8 9" id="KW-0472">Membrane</keyword>
<comment type="similarity">
    <text evidence="3">Belongs to the CcmC/CycZ/HelC family.</text>
</comment>
<name>A0AAW5VGB1_9LEPT</name>
<dbReference type="PANTHER" id="PTHR30071:SF1">
    <property type="entry name" value="CYTOCHROME B_B6 PROTEIN-RELATED"/>
    <property type="match status" value="1"/>
</dbReference>
<dbReference type="AlphaFoldDB" id="A0AAW5VGB1"/>
<keyword evidence="7 9" id="KW-1133">Transmembrane helix</keyword>
<evidence type="ECO:0000256" key="5">
    <source>
        <dbReference type="ARBA" id="ARBA00022692"/>
    </source>
</evidence>
<evidence type="ECO:0000256" key="6">
    <source>
        <dbReference type="ARBA" id="ARBA00022748"/>
    </source>
</evidence>
<dbReference type="Proteomes" id="UP001208540">
    <property type="component" value="Unassembled WGS sequence"/>
</dbReference>
<evidence type="ECO:0000256" key="4">
    <source>
        <dbReference type="ARBA" id="ARBA00016463"/>
    </source>
</evidence>
<evidence type="ECO:0000256" key="2">
    <source>
        <dbReference type="ARBA" id="ARBA00004141"/>
    </source>
</evidence>
<feature type="domain" description="Cytochrome c assembly protein" evidence="10">
    <location>
        <begin position="19"/>
        <end position="171"/>
    </location>
</feature>
<dbReference type="PANTHER" id="PTHR30071">
    <property type="entry name" value="HEME EXPORTER PROTEIN C"/>
    <property type="match status" value="1"/>
</dbReference>
<feature type="transmembrane region" description="Helical" evidence="9">
    <location>
        <begin position="90"/>
        <end position="110"/>
    </location>
</feature>
<dbReference type="GO" id="GO:0005886">
    <property type="term" value="C:plasma membrane"/>
    <property type="evidence" value="ECO:0007669"/>
    <property type="project" value="TreeGrafter"/>
</dbReference>
<dbReference type="GO" id="GO:0017004">
    <property type="term" value="P:cytochrome complex assembly"/>
    <property type="evidence" value="ECO:0007669"/>
    <property type="project" value="UniProtKB-KW"/>
</dbReference>
<dbReference type="InterPro" id="IPR045062">
    <property type="entry name" value="Cyt_c_biogenesis_CcsA/CcmC"/>
</dbReference>
<dbReference type="EMBL" id="JAMQPL010000004">
    <property type="protein sequence ID" value="MCW7530833.1"/>
    <property type="molecule type" value="Genomic_DNA"/>
</dbReference>
<dbReference type="GO" id="GO:0020037">
    <property type="term" value="F:heme binding"/>
    <property type="evidence" value="ECO:0007669"/>
    <property type="project" value="InterPro"/>
</dbReference>
<keyword evidence="5 9" id="KW-0812">Transmembrane</keyword>
<dbReference type="PRINTS" id="PR01386">
    <property type="entry name" value="CCMCBIOGNSIS"/>
</dbReference>
<feature type="transmembrane region" description="Helical" evidence="9">
    <location>
        <begin position="54"/>
        <end position="78"/>
    </location>
</feature>
<dbReference type="EMBL" id="JAMQPM010000004">
    <property type="protein sequence ID" value="MCW7526778.1"/>
    <property type="molecule type" value="Genomic_DNA"/>
</dbReference>
<keyword evidence="14" id="KW-1185">Reference proteome</keyword>
<evidence type="ECO:0000256" key="8">
    <source>
        <dbReference type="ARBA" id="ARBA00023136"/>
    </source>
</evidence>
<sequence length="232" mass="26401">MERKIRIFHPVFDIGFYLVVCTSLVTAIITSLVYPNVILEQGLSHRIFYLHVPVAWVALYGPILSFICSLIFLFTRNLLWDRLAFTANQLSFLFAVGVLFSGPIWAYSAWGVPWDKTDARLQSFFILCISLVSYFIFRYLVPSKSKKAILSAYLSVLCAVSAILTWGAIRWIENPGNHPSSVLGKGGMDSDMKLSMWLGVFAFHFLFLILFLVSNRTEKIQDIRSKLKAELD</sequence>
<evidence type="ECO:0000259" key="10">
    <source>
        <dbReference type="Pfam" id="PF01578"/>
    </source>
</evidence>
<dbReference type="Pfam" id="PF01578">
    <property type="entry name" value="Cytochrom_C_asm"/>
    <property type="match status" value="1"/>
</dbReference>
<evidence type="ECO:0000256" key="9">
    <source>
        <dbReference type="SAM" id="Phobius"/>
    </source>
</evidence>
<comment type="function">
    <text evidence="1">Required for the export of heme to the periplasm for the biogenesis of c-type cytochromes.</text>
</comment>
<evidence type="ECO:0000313" key="11">
    <source>
        <dbReference type="EMBL" id="MCW7526778.1"/>
    </source>
</evidence>
<feature type="transmembrane region" description="Helical" evidence="9">
    <location>
        <begin position="122"/>
        <end position="141"/>
    </location>
</feature>
<evidence type="ECO:0000313" key="14">
    <source>
        <dbReference type="Proteomes" id="UP001208912"/>
    </source>
</evidence>
<organism evidence="12 13">
    <name type="scientific">Leptospira soteropolitanensis</name>
    <dbReference type="NCBI Taxonomy" id="2950025"/>
    <lineage>
        <taxon>Bacteria</taxon>
        <taxon>Pseudomonadati</taxon>
        <taxon>Spirochaetota</taxon>
        <taxon>Spirochaetia</taxon>
        <taxon>Leptospirales</taxon>
        <taxon>Leptospiraceae</taxon>
        <taxon>Leptospira</taxon>
    </lineage>
</organism>
<accession>A0AAW5VGB1</accession>
<comment type="subcellular location">
    <subcellularLocation>
        <location evidence="2">Membrane</location>
        <topology evidence="2">Multi-pass membrane protein</topology>
    </subcellularLocation>
</comment>
<protein>
    <recommendedName>
        <fullName evidence="4">Heme exporter protein C</fullName>
    </recommendedName>
</protein>
<reference evidence="12 14" key="1">
    <citation type="submission" date="2022-06" db="EMBL/GenBank/DDBJ databases">
        <title>Leptospira isolates from biofilms formed at urban environments.</title>
        <authorList>
            <person name="Ribeiro P.S."/>
            <person name="Sousa T."/>
            <person name="Carvalho N."/>
            <person name="Aburjaile F."/>
            <person name="Neves F."/>
            <person name="Oliveira D."/>
            <person name="Blanco L."/>
            <person name="Lima J."/>
            <person name="Costa F."/>
            <person name="Brenig B."/>
            <person name="Soares S."/>
            <person name="Ramos R."/>
            <person name="Goes-Neto A."/>
            <person name="Matiuzzi M."/>
            <person name="Azevedo V."/>
            <person name="Ristow P."/>
        </authorList>
    </citation>
    <scope>NUCLEOTIDE SEQUENCE</scope>
    <source>
        <strain evidence="11 14">VSF19</strain>
        <strain evidence="12">VSF20</strain>
    </source>
</reference>
<feature type="transmembrane region" description="Helical" evidence="9">
    <location>
        <begin position="12"/>
        <end position="34"/>
    </location>
</feature>
<dbReference type="RefSeq" id="WP_265352013.1">
    <property type="nucleotide sequence ID" value="NZ_JAMQPL010000004.1"/>
</dbReference>
<gene>
    <name evidence="11" type="ORF">ND861_10505</name>
    <name evidence="12" type="ORF">ND862_11460</name>
</gene>
<keyword evidence="6" id="KW-0201">Cytochrome c-type biogenesis</keyword>
<dbReference type="InterPro" id="IPR002541">
    <property type="entry name" value="Cyt_c_assembly"/>
</dbReference>
<dbReference type="Proteomes" id="UP001208912">
    <property type="component" value="Unassembled WGS sequence"/>
</dbReference>
<feature type="transmembrane region" description="Helical" evidence="9">
    <location>
        <begin position="194"/>
        <end position="214"/>
    </location>
</feature>
<evidence type="ECO:0000256" key="3">
    <source>
        <dbReference type="ARBA" id="ARBA00005840"/>
    </source>
</evidence>
<evidence type="ECO:0000313" key="13">
    <source>
        <dbReference type="Proteomes" id="UP001208540"/>
    </source>
</evidence>
<evidence type="ECO:0000313" key="12">
    <source>
        <dbReference type="EMBL" id="MCW7530833.1"/>
    </source>
</evidence>